<accession>A0ABU6Q1X8</accession>
<keyword evidence="1" id="KW-0472">Membrane</keyword>
<dbReference type="Proteomes" id="UP001341840">
    <property type="component" value="Unassembled WGS sequence"/>
</dbReference>
<evidence type="ECO:0000313" key="3">
    <source>
        <dbReference type="Proteomes" id="UP001341840"/>
    </source>
</evidence>
<dbReference type="EMBL" id="JASCZI010000001">
    <property type="protein sequence ID" value="MED6105917.1"/>
    <property type="molecule type" value="Genomic_DNA"/>
</dbReference>
<feature type="transmembrane region" description="Helical" evidence="1">
    <location>
        <begin position="17"/>
        <end position="35"/>
    </location>
</feature>
<protein>
    <submittedName>
        <fullName evidence="2">Uncharacterized protein</fullName>
    </submittedName>
</protein>
<keyword evidence="3" id="KW-1185">Reference proteome</keyword>
<evidence type="ECO:0000313" key="2">
    <source>
        <dbReference type="EMBL" id="MED6105917.1"/>
    </source>
</evidence>
<keyword evidence="1" id="KW-0812">Transmembrane</keyword>
<keyword evidence="1" id="KW-1133">Transmembrane helix</keyword>
<sequence length="112" mass="13211">MDLSSPNKTHTTDVESMMLQAGYAGLLMFFIKKCLLERRTLMPRMATLLEFYRENVTANKEEQEVEFARIVEMWQQNGMTWRGYHHYVVVIKNGDISAPYNLTKRRHLARRG</sequence>
<comment type="caution">
    <text evidence="2">The sequence shown here is derived from an EMBL/GenBank/DDBJ whole genome shotgun (WGS) entry which is preliminary data.</text>
</comment>
<reference evidence="2 3" key="1">
    <citation type="journal article" date="2023" name="Plants (Basel)">
        <title>Bridging the Gap: Combining Genomics and Transcriptomics Approaches to Understand Stylosanthes scabra, an Orphan Legume from the Brazilian Caatinga.</title>
        <authorList>
            <person name="Ferreira-Neto J.R.C."/>
            <person name="da Silva M.D."/>
            <person name="Binneck E."/>
            <person name="de Melo N.F."/>
            <person name="da Silva R.H."/>
            <person name="de Melo A.L.T.M."/>
            <person name="Pandolfi V."/>
            <person name="Bustamante F.O."/>
            <person name="Brasileiro-Vidal A.C."/>
            <person name="Benko-Iseppon A.M."/>
        </authorList>
    </citation>
    <scope>NUCLEOTIDE SEQUENCE [LARGE SCALE GENOMIC DNA]</scope>
    <source>
        <tissue evidence="2">Leaves</tissue>
    </source>
</reference>
<proteinExistence type="predicted"/>
<gene>
    <name evidence="2" type="ORF">PIB30_000042</name>
</gene>
<organism evidence="2 3">
    <name type="scientific">Stylosanthes scabra</name>
    <dbReference type="NCBI Taxonomy" id="79078"/>
    <lineage>
        <taxon>Eukaryota</taxon>
        <taxon>Viridiplantae</taxon>
        <taxon>Streptophyta</taxon>
        <taxon>Embryophyta</taxon>
        <taxon>Tracheophyta</taxon>
        <taxon>Spermatophyta</taxon>
        <taxon>Magnoliopsida</taxon>
        <taxon>eudicotyledons</taxon>
        <taxon>Gunneridae</taxon>
        <taxon>Pentapetalae</taxon>
        <taxon>rosids</taxon>
        <taxon>fabids</taxon>
        <taxon>Fabales</taxon>
        <taxon>Fabaceae</taxon>
        <taxon>Papilionoideae</taxon>
        <taxon>50 kb inversion clade</taxon>
        <taxon>dalbergioids sensu lato</taxon>
        <taxon>Dalbergieae</taxon>
        <taxon>Pterocarpus clade</taxon>
        <taxon>Stylosanthes</taxon>
    </lineage>
</organism>
<name>A0ABU6Q1X8_9FABA</name>
<evidence type="ECO:0000256" key="1">
    <source>
        <dbReference type="SAM" id="Phobius"/>
    </source>
</evidence>